<keyword evidence="2" id="KW-1185">Reference proteome</keyword>
<organism evidence="1 2">
    <name type="scientific">Camellia lanceoleosa</name>
    <dbReference type="NCBI Taxonomy" id="1840588"/>
    <lineage>
        <taxon>Eukaryota</taxon>
        <taxon>Viridiplantae</taxon>
        <taxon>Streptophyta</taxon>
        <taxon>Embryophyta</taxon>
        <taxon>Tracheophyta</taxon>
        <taxon>Spermatophyta</taxon>
        <taxon>Magnoliopsida</taxon>
        <taxon>eudicotyledons</taxon>
        <taxon>Gunneridae</taxon>
        <taxon>Pentapetalae</taxon>
        <taxon>asterids</taxon>
        <taxon>Ericales</taxon>
        <taxon>Theaceae</taxon>
        <taxon>Camellia</taxon>
    </lineage>
</organism>
<evidence type="ECO:0000313" key="2">
    <source>
        <dbReference type="Proteomes" id="UP001060215"/>
    </source>
</evidence>
<name>A0ACC0IQ68_9ERIC</name>
<accession>A0ACC0IQ68</accession>
<gene>
    <name evidence="1" type="ORF">LOK49_LG02G03464</name>
</gene>
<comment type="caution">
    <text evidence="1">The sequence shown here is derived from an EMBL/GenBank/DDBJ whole genome shotgun (WGS) entry which is preliminary data.</text>
</comment>
<protein>
    <submittedName>
        <fullName evidence="1">Haloacid dehalogenase-like hydrolase domain-containing protein</fullName>
    </submittedName>
</protein>
<sequence length="174" mass="19752">MCSMKKAGLFTAICYVLEKHKLDVVSAHVSSDQNRTMYMIQAYCDWLCSGGVNSMCLMTKPVKISWLKSVSKVVPLTSAICLRGTVGHLRPCHETPPEDNADRAILVDTFQDWKIERYKEIIKSGTRNKKTEHQQLGALEVFFSLMTVLLYLRVPRRRWIADGVVCCVPQTVMP</sequence>
<evidence type="ECO:0000313" key="1">
    <source>
        <dbReference type="EMBL" id="KAI8026261.1"/>
    </source>
</evidence>
<proteinExistence type="predicted"/>
<dbReference type="EMBL" id="CM045760">
    <property type="protein sequence ID" value="KAI8026261.1"/>
    <property type="molecule type" value="Genomic_DNA"/>
</dbReference>
<dbReference type="Proteomes" id="UP001060215">
    <property type="component" value="Chromosome 3"/>
</dbReference>
<reference evidence="1 2" key="1">
    <citation type="journal article" date="2022" name="Plant J.">
        <title>Chromosome-level genome of Camellia lanceoleosa provides a valuable resource for understanding genome evolution and self-incompatibility.</title>
        <authorList>
            <person name="Gong W."/>
            <person name="Xiao S."/>
            <person name="Wang L."/>
            <person name="Liao Z."/>
            <person name="Chang Y."/>
            <person name="Mo W."/>
            <person name="Hu G."/>
            <person name="Li W."/>
            <person name="Zhao G."/>
            <person name="Zhu H."/>
            <person name="Hu X."/>
            <person name="Ji K."/>
            <person name="Xiang X."/>
            <person name="Song Q."/>
            <person name="Yuan D."/>
            <person name="Jin S."/>
            <person name="Zhang L."/>
        </authorList>
    </citation>
    <scope>NUCLEOTIDE SEQUENCE [LARGE SCALE GENOMIC DNA]</scope>
    <source>
        <strain evidence="1">SQ_2022a</strain>
    </source>
</reference>